<dbReference type="EMBL" id="NPBS01000536">
    <property type="protein sequence ID" value="PAF14782.1"/>
    <property type="molecule type" value="Genomic_DNA"/>
</dbReference>
<feature type="non-terminal residue" evidence="1">
    <location>
        <position position="30"/>
    </location>
</feature>
<keyword evidence="1" id="KW-0328">Glycosyltransferase</keyword>
<accession>A0A268R3P8</accession>
<gene>
    <name evidence="1" type="ORF">CHH61_24380</name>
</gene>
<name>A0A268R3P8_SHOCL</name>
<dbReference type="Proteomes" id="UP000216133">
    <property type="component" value="Unassembled WGS sequence"/>
</dbReference>
<evidence type="ECO:0000313" key="2">
    <source>
        <dbReference type="Proteomes" id="UP000216133"/>
    </source>
</evidence>
<sequence length="30" mass="3478">MMKNDIEKVLISEEELQDKIKSLAAELTEE</sequence>
<dbReference type="AlphaFoldDB" id="A0A268R3P8"/>
<proteinExistence type="predicted"/>
<dbReference type="GO" id="GO:0016757">
    <property type="term" value="F:glycosyltransferase activity"/>
    <property type="evidence" value="ECO:0007669"/>
    <property type="project" value="UniProtKB-KW"/>
</dbReference>
<reference evidence="1 2" key="1">
    <citation type="submission" date="2017-07" db="EMBL/GenBank/DDBJ databases">
        <title>Isolation and whole genome analysis of endospore-forming bacteria from heroin.</title>
        <authorList>
            <person name="Kalinowski J."/>
            <person name="Ahrens B."/>
            <person name="Al-Dilaimi A."/>
            <person name="Winkler A."/>
            <person name="Wibberg D."/>
            <person name="Schleenbecker U."/>
            <person name="Ruckert C."/>
            <person name="Wolfel R."/>
            <person name="Grass G."/>
        </authorList>
    </citation>
    <scope>NUCLEOTIDE SEQUENCE [LARGE SCALE GENOMIC DNA]</scope>
    <source>
        <strain evidence="1 2">7523-2</strain>
    </source>
</reference>
<organism evidence="1 2">
    <name type="scientific">Shouchella clausii</name>
    <name type="common">Alkalihalobacillus clausii</name>
    <dbReference type="NCBI Taxonomy" id="79880"/>
    <lineage>
        <taxon>Bacteria</taxon>
        <taxon>Bacillati</taxon>
        <taxon>Bacillota</taxon>
        <taxon>Bacilli</taxon>
        <taxon>Bacillales</taxon>
        <taxon>Bacillaceae</taxon>
        <taxon>Shouchella</taxon>
    </lineage>
</organism>
<keyword evidence="1" id="KW-0808">Transferase</keyword>
<comment type="caution">
    <text evidence="1">The sequence shown here is derived from an EMBL/GenBank/DDBJ whole genome shotgun (WGS) entry which is preliminary data.</text>
</comment>
<protein>
    <submittedName>
        <fullName evidence="1">Hypoxanthine-guanine phosphoribosyltransferase</fullName>
    </submittedName>
</protein>
<evidence type="ECO:0000313" key="1">
    <source>
        <dbReference type="EMBL" id="PAF14782.1"/>
    </source>
</evidence>